<gene>
    <name evidence="2" type="ORF">B0J13DRAFT_604437</name>
</gene>
<keyword evidence="3" id="KW-1185">Reference proteome</keyword>
<sequence length="827" mass="92329">MASTTSVAQVDKITKDEFENLLSQYPDLIKSISESKGTKDGQKTLQELDSYRYDEALQMFSAGKRQRSMNLDDVKVLVEWKLRHGKFRPTLMKLVTSNDPAVTKGIIQEALDGYQKDADAQAALDILTKLRGIGPATASLLLTVHDPKHAIFFSDEAFYWLCCNGQKSPIKYNAKEYRVLRDSAQDLSKRLGVSATDIEKVAYVLMKQPDQATKPEKARLVNKVSSSSKEPKEPKQPKEEARKKKITKASSSKRKPDADPSNTEGREDVTITTCKTPAIPVPSHELFRVAESQVQGNNTHPHILNAVIPAFDMMRSLHRQAVINSLSCTRRLTSSHFASSIRTATPVMSPSDHSSHGPTRSMFAETTEPTPLPLRFARVKQGLIAGKETQIAASWKRLLVKLQSEIEVVASAGPDIFPSIAFADLHHAPRTQDFVSQLKERGVAVIRGVIPRDTAVQWNTATDSYLNEDPRARRLPTHDPHLYGVYWSPAQIKARAHDNVLYAQRFLMNLWRSSDPAALVTPNFPVSYADRLRIRSPDDEACSLSVYVDGGSVERWESDGYGQGLTYQRIWDGDWENWDPWDSSTRLKVSSDLYNGDGVCALFRMFQGWLSLSDLPVGEGTLLLCPMIRLSTAYLLLRPFFAPIDASPSRPGFLSPENWRLEQPTSSVIQGALPSYPQELNTALHPHLQLARSMVHIPRLEPGDYLVWHCDAVYALDRLRRPDLPCTTIMYLPACPLTQTNALYLARQRKAFLLGHPSPDFGGVFGEHSRTGSSGVQEVGEAGGVEGLRAMGLLPWDEDEARDDTEQEVLEAANGILFPEKYDLGYY</sequence>
<dbReference type="EMBL" id="JAGMUU010000004">
    <property type="protein sequence ID" value="KAH7155442.1"/>
    <property type="molecule type" value="Genomic_DNA"/>
</dbReference>
<dbReference type="PANTHER" id="PTHR30613:SF1">
    <property type="entry name" value="DUF1479 DOMAIN PROTEIN (AFU_ORTHOLOGUE AFUA_5G09280)"/>
    <property type="match status" value="1"/>
</dbReference>
<evidence type="ECO:0000313" key="2">
    <source>
        <dbReference type="EMBL" id="KAH7155442.1"/>
    </source>
</evidence>
<accession>A0A9P9F7L4</accession>
<reference evidence="2" key="1">
    <citation type="journal article" date="2021" name="Nat. Commun.">
        <title>Genetic determinants of endophytism in the Arabidopsis root mycobiome.</title>
        <authorList>
            <person name="Mesny F."/>
            <person name="Miyauchi S."/>
            <person name="Thiergart T."/>
            <person name="Pickel B."/>
            <person name="Atanasova L."/>
            <person name="Karlsson M."/>
            <person name="Huettel B."/>
            <person name="Barry K.W."/>
            <person name="Haridas S."/>
            <person name="Chen C."/>
            <person name="Bauer D."/>
            <person name="Andreopoulos W."/>
            <person name="Pangilinan J."/>
            <person name="LaButti K."/>
            <person name="Riley R."/>
            <person name="Lipzen A."/>
            <person name="Clum A."/>
            <person name="Drula E."/>
            <person name="Henrissat B."/>
            <person name="Kohler A."/>
            <person name="Grigoriev I.V."/>
            <person name="Martin F.M."/>
            <person name="Hacquard S."/>
        </authorList>
    </citation>
    <scope>NUCLEOTIDE SEQUENCE</scope>
    <source>
        <strain evidence="2">MPI-CAGE-AT-0021</strain>
    </source>
</reference>
<proteinExistence type="predicted"/>
<feature type="compositionally biased region" description="Basic residues" evidence="1">
    <location>
        <begin position="243"/>
        <end position="253"/>
    </location>
</feature>
<dbReference type="Proteomes" id="UP000717696">
    <property type="component" value="Unassembled WGS sequence"/>
</dbReference>
<feature type="compositionally biased region" description="Polar residues" evidence="1">
    <location>
        <begin position="345"/>
        <end position="358"/>
    </location>
</feature>
<feature type="region of interest" description="Disordered" evidence="1">
    <location>
        <begin position="212"/>
        <end position="272"/>
    </location>
</feature>
<dbReference type="InterPro" id="IPR027443">
    <property type="entry name" value="IPNS-like_sf"/>
</dbReference>
<dbReference type="PANTHER" id="PTHR30613">
    <property type="entry name" value="UNCHARACTERIZED PROTEIN YBIU-RELATED"/>
    <property type="match status" value="1"/>
</dbReference>
<dbReference type="OrthoDB" id="8249012at2759"/>
<evidence type="ECO:0008006" key="4">
    <source>
        <dbReference type="Google" id="ProtNLM"/>
    </source>
</evidence>
<organism evidence="2 3">
    <name type="scientific">Dactylonectria estremocensis</name>
    <dbReference type="NCBI Taxonomy" id="1079267"/>
    <lineage>
        <taxon>Eukaryota</taxon>
        <taxon>Fungi</taxon>
        <taxon>Dikarya</taxon>
        <taxon>Ascomycota</taxon>
        <taxon>Pezizomycotina</taxon>
        <taxon>Sordariomycetes</taxon>
        <taxon>Hypocreomycetidae</taxon>
        <taxon>Hypocreales</taxon>
        <taxon>Nectriaceae</taxon>
        <taxon>Dactylonectria</taxon>
    </lineage>
</organism>
<dbReference type="Gene3D" id="2.60.120.330">
    <property type="entry name" value="B-lactam Antibiotic, Isopenicillin N Synthase, Chain"/>
    <property type="match status" value="1"/>
</dbReference>
<dbReference type="InterPro" id="IPR010856">
    <property type="entry name" value="Gig2-like"/>
</dbReference>
<feature type="compositionally biased region" description="Basic and acidic residues" evidence="1">
    <location>
        <begin position="229"/>
        <end position="242"/>
    </location>
</feature>
<dbReference type="AlphaFoldDB" id="A0A9P9F7L4"/>
<feature type="compositionally biased region" description="Basic and acidic residues" evidence="1">
    <location>
        <begin position="254"/>
        <end position="269"/>
    </location>
</feature>
<evidence type="ECO:0000256" key="1">
    <source>
        <dbReference type="SAM" id="MobiDB-lite"/>
    </source>
</evidence>
<comment type="caution">
    <text evidence="2">The sequence shown here is derived from an EMBL/GenBank/DDBJ whole genome shotgun (WGS) entry which is preliminary data.</text>
</comment>
<feature type="region of interest" description="Disordered" evidence="1">
    <location>
        <begin position="345"/>
        <end position="366"/>
    </location>
</feature>
<dbReference type="SUPFAM" id="SSF51197">
    <property type="entry name" value="Clavaminate synthase-like"/>
    <property type="match status" value="1"/>
</dbReference>
<protein>
    <recommendedName>
        <fullName evidence="4">DUF1479 domain protein</fullName>
    </recommendedName>
</protein>
<name>A0A9P9F7L4_9HYPO</name>
<dbReference type="Pfam" id="PF07350">
    <property type="entry name" value="Gig2-like"/>
    <property type="match status" value="1"/>
</dbReference>
<evidence type="ECO:0000313" key="3">
    <source>
        <dbReference type="Proteomes" id="UP000717696"/>
    </source>
</evidence>